<accession>A0ACC7NA02</accession>
<comment type="caution">
    <text evidence="1">The sequence shown here is derived from an EMBL/GenBank/DDBJ whole genome shotgun (WGS) entry which is preliminary data.</text>
</comment>
<gene>
    <name evidence="1" type="ORF">PQR01_06065</name>
</gene>
<reference evidence="1 2" key="1">
    <citation type="journal article" date="2024" name="Chem. Sci.">
        <title>Discovery of megapolipeptins by genome mining of a Burkholderiales bacteria collection.</title>
        <authorList>
            <person name="Paulo B.S."/>
            <person name="Recchia M.J.J."/>
            <person name="Lee S."/>
            <person name="Fergusson C.H."/>
            <person name="Romanowski S.B."/>
            <person name="Hernandez A."/>
            <person name="Krull N."/>
            <person name="Liu D.Y."/>
            <person name="Cavanagh H."/>
            <person name="Bos A."/>
            <person name="Gray C.A."/>
            <person name="Murphy B.T."/>
            <person name="Linington R.G."/>
            <person name="Eustaquio A.S."/>
        </authorList>
    </citation>
    <scope>NUCLEOTIDE SEQUENCE [LARGE SCALE GENOMIC DNA]</scope>
    <source>
        <strain evidence="1 2">RL18-126-BIB-B</strain>
    </source>
</reference>
<proteinExistence type="predicted"/>
<name>A0ACC7NA02_9BURK</name>
<protein>
    <submittedName>
        <fullName evidence="1">Uncharacterized protein</fullName>
    </submittedName>
</protein>
<keyword evidence="2" id="KW-1185">Reference proteome</keyword>
<evidence type="ECO:0000313" key="2">
    <source>
        <dbReference type="Proteomes" id="UP001629235"/>
    </source>
</evidence>
<dbReference type="Proteomes" id="UP001629235">
    <property type="component" value="Unassembled WGS sequence"/>
</dbReference>
<evidence type="ECO:0000313" key="1">
    <source>
        <dbReference type="EMBL" id="MFM0103051.1"/>
    </source>
</evidence>
<organism evidence="1 2">
    <name type="scientific">Paraburkholderia rhynchosiae</name>
    <dbReference type="NCBI Taxonomy" id="487049"/>
    <lineage>
        <taxon>Bacteria</taxon>
        <taxon>Pseudomonadati</taxon>
        <taxon>Pseudomonadota</taxon>
        <taxon>Betaproteobacteria</taxon>
        <taxon>Burkholderiales</taxon>
        <taxon>Burkholderiaceae</taxon>
        <taxon>Paraburkholderia</taxon>
    </lineage>
</organism>
<dbReference type="EMBL" id="JAQQDW010000007">
    <property type="protein sequence ID" value="MFM0103051.1"/>
    <property type="molecule type" value="Genomic_DNA"/>
</dbReference>
<sequence length="63" mass="6623">MDLIRELAGALEHSQASQALEEQALAAGSQVSAEHASRPDTAEKEAPEQSSHFFLGAYGLVGN</sequence>